<dbReference type="AlphaFoldDB" id="A0A5N6K2Y0"/>
<reference evidence="1 2" key="1">
    <citation type="submission" date="2019-06" db="EMBL/GenBank/DDBJ databases">
        <title>Genome Sequence of the Brown Rot Fungal Pathogen Monilinia laxa.</title>
        <authorList>
            <person name="De Miccolis Angelini R.M."/>
            <person name="Landi L."/>
            <person name="Abate D."/>
            <person name="Pollastro S."/>
            <person name="Romanazzi G."/>
            <person name="Faretra F."/>
        </authorList>
    </citation>
    <scope>NUCLEOTIDE SEQUENCE [LARGE SCALE GENOMIC DNA]</scope>
    <source>
        <strain evidence="1 2">Mlax316</strain>
    </source>
</reference>
<dbReference type="Proteomes" id="UP000326757">
    <property type="component" value="Unassembled WGS sequence"/>
</dbReference>
<comment type="caution">
    <text evidence="1">The sequence shown here is derived from an EMBL/GenBank/DDBJ whole genome shotgun (WGS) entry which is preliminary data.</text>
</comment>
<sequence>MRWKMGIAVSHEYSIQVPVQVKDKLRVFILGLILFTITKKEKTSVSRIIDTIIRIPLKVAFSLMTSSNYLNTSLN</sequence>
<evidence type="ECO:0000313" key="2">
    <source>
        <dbReference type="Proteomes" id="UP000326757"/>
    </source>
</evidence>
<protein>
    <submittedName>
        <fullName evidence="1">Uncharacterized protein</fullName>
    </submittedName>
</protein>
<dbReference type="EMBL" id="VIGI01000009">
    <property type="protein sequence ID" value="KAB8296404.1"/>
    <property type="molecule type" value="Genomic_DNA"/>
</dbReference>
<gene>
    <name evidence="1" type="ORF">EYC80_009148</name>
</gene>
<name>A0A5N6K2Y0_MONLA</name>
<keyword evidence="2" id="KW-1185">Reference proteome</keyword>
<organism evidence="1 2">
    <name type="scientific">Monilinia laxa</name>
    <name type="common">Brown rot fungus</name>
    <name type="synonym">Sclerotinia laxa</name>
    <dbReference type="NCBI Taxonomy" id="61186"/>
    <lineage>
        <taxon>Eukaryota</taxon>
        <taxon>Fungi</taxon>
        <taxon>Dikarya</taxon>
        <taxon>Ascomycota</taxon>
        <taxon>Pezizomycotina</taxon>
        <taxon>Leotiomycetes</taxon>
        <taxon>Helotiales</taxon>
        <taxon>Sclerotiniaceae</taxon>
        <taxon>Monilinia</taxon>
    </lineage>
</organism>
<proteinExistence type="predicted"/>
<evidence type="ECO:0000313" key="1">
    <source>
        <dbReference type="EMBL" id="KAB8296404.1"/>
    </source>
</evidence>
<accession>A0A5N6K2Y0</accession>